<dbReference type="PANTHER" id="PTHR47685">
    <property type="entry name" value="MAGNESIUM TRANSPORT PROTEIN CORA"/>
    <property type="match status" value="1"/>
</dbReference>
<dbReference type="Proteomes" id="UP000001095">
    <property type="component" value="Unassembled WGS sequence"/>
</dbReference>
<name>K8NXD5_9BRAD</name>
<dbReference type="PATRIC" id="fig|883079.3.peg.3991"/>
<feature type="transmembrane region" description="Helical" evidence="13">
    <location>
        <begin position="298"/>
        <end position="318"/>
    </location>
</feature>
<evidence type="ECO:0000256" key="10">
    <source>
        <dbReference type="ARBA" id="ARBA00023065"/>
    </source>
</evidence>
<keyword evidence="15" id="KW-1185">Reference proteome</keyword>
<gene>
    <name evidence="14" type="ORF">HMPREF9696_03903</name>
</gene>
<dbReference type="RefSeq" id="WP_002714773.1">
    <property type="nucleotide sequence ID" value="NZ_KB375281.1"/>
</dbReference>
<comment type="subcellular location">
    <subcellularLocation>
        <location evidence="1">Cell inner membrane</location>
        <topology evidence="1">Multi-pass membrane protein</topology>
    </subcellularLocation>
</comment>
<keyword evidence="8" id="KW-0460">Magnesium</keyword>
<dbReference type="HOGENOM" id="CLU_007127_5_0_5"/>
<evidence type="ECO:0000256" key="12">
    <source>
        <dbReference type="ARBA" id="ARBA00034269"/>
    </source>
</evidence>
<dbReference type="Pfam" id="PF01544">
    <property type="entry name" value="CorA"/>
    <property type="match status" value="1"/>
</dbReference>
<keyword evidence="5" id="KW-1003">Cell membrane</keyword>
<evidence type="ECO:0000313" key="15">
    <source>
        <dbReference type="Proteomes" id="UP000001095"/>
    </source>
</evidence>
<keyword evidence="4" id="KW-0813">Transport</keyword>
<comment type="caution">
    <text evidence="14">The sequence shown here is derived from an EMBL/GenBank/DDBJ whole genome shotgun (WGS) entry which is preliminary data.</text>
</comment>
<dbReference type="AlphaFoldDB" id="K8NXD5"/>
<dbReference type="GO" id="GO:0005886">
    <property type="term" value="C:plasma membrane"/>
    <property type="evidence" value="ECO:0007669"/>
    <property type="project" value="UniProtKB-SubCell"/>
</dbReference>
<dbReference type="SUPFAM" id="SSF144083">
    <property type="entry name" value="Magnesium transport protein CorA, transmembrane region"/>
    <property type="match status" value="1"/>
</dbReference>
<evidence type="ECO:0000313" key="14">
    <source>
        <dbReference type="EMBL" id="EKS32100.1"/>
    </source>
</evidence>
<dbReference type="OrthoDB" id="9803416at2"/>
<keyword evidence="10" id="KW-0406">Ion transport</keyword>
<evidence type="ECO:0000256" key="2">
    <source>
        <dbReference type="ARBA" id="ARBA00009765"/>
    </source>
</evidence>
<dbReference type="GO" id="GO:0015099">
    <property type="term" value="F:nickel cation transmembrane transporter activity"/>
    <property type="evidence" value="ECO:0007669"/>
    <property type="project" value="TreeGrafter"/>
</dbReference>
<dbReference type="Gene3D" id="3.30.460.20">
    <property type="entry name" value="CorA soluble domain-like"/>
    <property type="match status" value="1"/>
</dbReference>
<evidence type="ECO:0000256" key="4">
    <source>
        <dbReference type="ARBA" id="ARBA00022448"/>
    </source>
</evidence>
<reference evidence="14 15" key="1">
    <citation type="submission" date="2012-04" db="EMBL/GenBank/DDBJ databases">
        <title>The Genome Sequence of Afipia clevelandensis ATCC 49720.</title>
        <authorList>
            <consortium name="The Broad Institute Genome Sequencing Platform"/>
            <person name="Earl A."/>
            <person name="Ward D."/>
            <person name="Feldgarden M."/>
            <person name="Gevers D."/>
            <person name="Huys G."/>
            <person name="Walker B."/>
            <person name="Young S.K."/>
            <person name="Zeng Q."/>
            <person name="Gargeya S."/>
            <person name="Fitzgerald M."/>
            <person name="Haas B."/>
            <person name="Abouelleil A."/>
            <person name="Alvarado L."/>
            <person name="Arachchi H.M."/>
            <person name="Berlin A."/>
            <person name="Chapman S.B."/>
            <person name="Goldberg J."/>
            <person name="Griggs A."/>
            <person name="Gujja S."/>
            <person name="Hansen M."/>
            <person name="Howarth C."/>
            <person name="Imamovic A."/>
            <person name="Larimer J."/>
            <person name="McCowen C."/>
            <person name="Montmayeur A."/>
            <person name="Murphy C."/>
            <person name="Neiman D."/>
            <person name="Pearson M."/>
            <person name="Priest M."/>
            <person name="Roberts A."/>
            <person name="Saif S."/>
            <person name="Shea T."/>
            <person name="Sisk P."/>
            <person name="Sykes S."/>
            <person name="Wortman J."/>
            <person name="Nusbaum C."/>
            <person name="Birren B."/>
        </authorList>
    </citation>
    <scope>NUCLEOTIDE SEQUENCE [LARGE SCALE GENOMIC DNA]</scope>
    <source>
        <strain evidence="14 15">ATCC 49720</strain>
    </source>
</reference>
<evidence type="ECO:0000256" key="1">
    <source>
        <dbReference type="ARBA" id="ARBA00004429"/>
    </source>
</evidence>
<keyword evidence="6" id="KW-0997">Cell inner membrane</keyword>
<keyword evidence="9 13" id="KW-1133">Transmembrane helix</keyword>
<evidence type="ECO:0000256" key="8">
    <source>
        <dbReference type="ARBA" id="ARBA00022842"/>
    </source>
</evidence>
<dbReference type="Gene3D" id="1.20.58.340">
    <property type="entry name" value="Magnesium transport protein CorA, transmembrane region"/>
    <property type="match status" value="2"/>
</dbReference>
<evidence type="ECO:0000256" key="9">
    <source>
        <dbReference type="ARBA" id="ARBA00022989"/>
    </source>
</evidence>
<dbReference type="InterPro" id="IPR050829">
    <property type="entry name" value="CorA_MIT"/>
</dbReference>
<dbReference type="SUPFAM" id="SSF143865">
    <property type="entry name" value="CorA soluble domain-like"/>
    <property type="match status" value="1"/>
</dbReference>
<organism evidence="14 15">
    <name type="scientific">Afipia clevelandensis ATCC 49720</name>
    <dbReference type="NCBI Taxonomy" id="883079"/>
    <lineage>
        <taxon>Bacteria</taxon>
        <taxon>Pseudomonadati</taxon>
        <taxon>Pseudomonadota</taxon>
        <taxon>Alphaproteobacteria</taxon>
        <taxon>Hyphomicrobiales</taxon>
        <taxon>Nitrobacteraceae</taxon>
        <taxon>Afipia</taxon>
    </lineage>
</organism>
<comment type="similarity">
    <text evidence="2">Belongs to the CorA metal ion transporter (MIT) (TC 1.A.35) family.</text>
</comment>
<dbReference type="PANTHER" id="PTHR47685:SF1">
    <property type="entry name" value="MAGNESIUM TRANSPORT PROTEIN CORA"/>
    <property type="match status" value="1"/>
</dbReference>
<accession>K8NXD5</accession>
<evidence type="ECO:0000256" key="5">
    <source>
        <dbReference type="ARBA" id="ARBA00022475"/>
    </source>
</evidence>
<comment type="catalytic activity">
    <reaction evidence="12">
        <text>Mg(2+)(in) = Mg(2+)(out)</text>
        <dbReference type="Rhea" id="RHEA:29827"/>
        <dbReference type="ChEBI" id="CHEBI:18420"/>
    </reaction>
</comment>
<evidence type="ECO:0000256" key="11">
    <source>
        <dbReference type="ARBA" id="ARBA00023136"/>
    </source>
</evidence>
<dbReference type="CDD" id="cd12837">
    <property type="entry name" value="EcCorA-like_u1"/>
    <property type="match status" value="1"/>
</dbReference>
<evidence type="ECO:0000256" key="3">
    <source>
        <dbReference type="ARBA" id="ARBA00019439"/>
    </source>
</evidence>
<dbReference type="FunFam" id="1.20.58.340:FF:000001">
    <property type="entry name" value="Magnesium transport protein CorA"/>
    <property type="match status" value="1"/>
</dbReference>
<proteinExistence type="inferred from homology"/>
<dbReference type="GO" id="GO:0015095">
    <property type="term" value="F:magnesium ion transmembrane transporter activity"/>
    <property type="evidence" value="ECO:0007669"/>
    <property type="project" value="TreeGrafter"/>
</dbReference>
<evidence type="ECO:0000256" key="6">
    <source>
        <dbReference type="ARBA" id="ARBA00022519"/>
    </source>
</evidence>
<keyword evidence="7 13" id="KW-0812">Transmembrane</keyword>
<protein>
    <recommendedName>
        <fullName evidence="3">Magnesium transport protein CorA</fullName>
    </recommendedName>
</protein>
<evidence type="ECO:0000256" key="13">
    <source>
        <dbReference type="SAM" id="Phobius"/>
    </source>
</evidence>
<dbReference type="InterPro" id="IPR002523">
    <property type="entry name" value="MgTranspt_CorA/ZnTranspt_ZntB"/>
</dbReference>
<dbReference type="InterPro" id="IPR045863">
    <property type="entry name" value="CorA_TM1_TM2"/>
</dbReference>
<sequence>MLSVFVPTSSSLKKFDKVEADALPPDAIWIDLKSPSPGEDKAVEKLVGIEIPTREDMQEIEISSRLYIENNARYMTATLMCATDSGNPRTTPVTFILTDHRLVTVRYDEPKPFSLIAAKLARNCPATITGDGVLLELLDGVIDRCADILERAGADVDAVSSQIFEPSAEKGHARSYSQILLTIGKKGDLTSKVRESLVSIGRLISFVTVETDAGRWSKEQKAQFKTLQRDVSSLTDHASYLSNKITFVLDAMLGVVNLEQNNIIKLFSVMAVVLMPPTLIASIYGMNFKIMPELEQPWGYPLALLAMLFAAVLPYMFFKWKRWL</sequence>
<feature type="transmembrane region" description="Helical" evidence="13">
    <location>
        <begin position="266"/>
        <end position="286"/>
    </location>
</feature>
<dbReference type="EMBL" id="AGWY01000017">
    <property type="protein sequence ID" value="EKS32100.1"/>
    <property type="molecule type" value="Genomic_DNA"/>
</dbReference>
<dbReference type="InterPro" id="IPR045861">
    <property type="entry name" value="CorA_cytoplasmic_dom"/>
</dbReference>
<evidence type="ECO:0000256" key="7">
    <source>
        <dbReference type="ARBA" id="ARBA00022692"/>
    </source>
</evidence>
<dbReference type="GO" id="GO:0015087">
    <property type="term" value="F:cobalt ion transmembrane transporter activity"/>
    <property type="evidence" value="ECO:0007669"/>
    <property type="project" value="TreeGrafter"/>
</dbReference>
<keyword evidence="11 13" id="KW-0472">Membrane</keyword>